<dbReference type="Proteomes" id="UP000235162">
    <property type="component" value="Unassembled WGS sequence"/>
</dbReference>
<feature type="transmembrane region" description="Helical" evidence="1">
    <location>
        <begin position="79"/>
        <end position="104"/>
    </location>
</feature>
<dbReference type="RefSeq" id="WP_084197961.1">
    <property type="nucleotide sequence ID" value="NZ_BMYL01000004.1"/>
</dbReference>
<dbReference type="Pfam" id="PF08570">
    <property type="entry name" value="DUF1761"/>
    <property type="match status" value="1"/>
</dbReference>
<feature type="transmembrane region" description="Helical" evidence="1">
    <location>
        <begin position="52"/>
        <end position="73"/>
    </location>
</feature>
<keyword evidence="3" id="KW-1185">Reference proteome</keyword>
<comment type="caution">
    <text evidence="2">The sequence shown here is derived from an EMBL/GenBank/DDBJ whole genome shotgun (WGS) entry which is preliminary data.</text>
</comment>
<evidence type="ECO:0000256" key="1">
    <source>
        <dbReference type="SAM" id="Phobius"/>
    </source>
</evidence>
<keyword evidence="1" id="KW-1133">Transmembrane helix</keyword>
<reference evidence="2 3" key="1">
    <citation type="submission" date="2018-01" db="EMBL/GenBank/DDBJ databases">
        <title>The draft genome sequence of Halioglobus japonicus S1-36.</title>
        <authorList>
            <person name="Du Z.-J."/>
            <person name="Shi M.-J."/>
        </authorList>
    </citation>
    <scope>NUCLEOTIDE SEQUENCE [LARGE SCALE GENOMIC DNA]</scope>
    <source>
        <strain evidence="2 3">S1-36</strain>
    </source>
</reference>
<accession>A0AAP8MC98</accession>
<dbReference type="EMBL" id="PKUR01000004">
    <property type="protein sequence ID" value="PLW85101.1"/>
    <property type="molecule type" value="Genomic_DNA"/>
</dbReference>
<sequence>MDFSSVDWIAVVVAAVSAFVVGGIWYGPVFGKRWQALEGLSDEDIQNSGHPAVIMGSAFVFTLVQAAALAAVMPADGGVVGGVASGAFIGVFFVASAFGINYLFSRNPRGLWGIGAGYNVAQLALMGAILGAFG</sequence>
<proteinExistence type="predicted"/>
<keyword evidence="1" id="KW-0812">Transmembrane</keyword>
<evidence type="ECO:0000313" key="2">
    <source>
        <dbReference type="EMBL" id="PLW85101.1"/>
    </source>
</evidence>
<gene>
    <name evidence="2" type="ORF">C0029_16365</name>
</gene>
<feature type="transmembrane region" description="Helical" evidence="1">
    <location>
        <begin position="111"/>
        <end position="133"/>
    </location>
</feature>
<dbReference type="InterPro" id="IPR013879">
    <property type="entry name" value="DUF1761"/>
</dbReference>
<name>A0AAP8MC98_9GAMM</name>
<keyword evidence="1" id="KW-0472">Membrane</keyword>
<feature type="transmembrane region" description="Helical" evidence="1">
    <location>
        <begin position="6"/>
        <end position="31"/>
    </location>
</feature>
<organism evidence="2 3">
    <name type="scientific">Halioglobus japonicus</name>
    <dbReference type="NCBI Taxonomy" id="930805"/>
    <lineage>
        <taxon>Bacteria</taxon>
        <taxon>Pseudomonadati</taxon>
        <taxon>Pseudomonadota</taxon>
        <taxon>Gammaproteobacteria</taxon>
        <taxon>Cellvibrionales</taxon>
        <taxon>Halieaceae</taxon>
        <taxon>Halioglobus</taxon>
    </lineage>
</organism>
<protein>
    <submittedName>
        <fullName evidence="2">DUF1761 domain-containing protein</fullName>
    </submittedName>
</protein>
<dbReference type="KEGG" id="hja:BST95_02100"/>
<evidence type="ECO:0000313" key="3">
    <source>
        <dbReference type="Proteomes" id="UP000235162"/>
    </source>
</evidence>
<dbReference type="AlphaFoldDB" id="A0AAP8MC98"/>